<dbReference type="EMBL" id="CP029487">
    <property type="protein sequence ID" value="QCT72068.1"/>
    <property type="molecule type" value="Genomic_DNA"/>
</dbReference>
<reference evidence="2 3" key="1">
    <citation type="submission" date="2018-05" db="EMBL/GenBank/DDBJ databases">
        <title>Genome comparison of Eubacterium sp.</title>
        <authorList>
            <person name="Feng Y."/>
            <person name="Sanchez-Andrea I."/>
            <person name="Stams A.J.M."/>
            <person name="De Vos W.M."/>
        </authorList>
    </citation>
    <scope>NUCLEOTIDE SEQUENCE [LARGE SCALE GENOMIC DNA]</scope>
    <source>
        <strain evidence="2 3">YI</strain>
    </source>
</reference>
<dbReference type="AlphaFoldDB" id="A0A4P9C8Z5"/>
<dbReference type="Proteomes" id="UP000218387">
    <property type="component" value="Chromosome"/>
</dbReference>
<evidence type="ECO:0000313" key="2">
    <source>
        <dbReference type="EMBL" id="QCT72068.1"/>
    </source>
</evidence>
<protein>
    <submittedName>
        <fullName evidence="2">DUF362 domain-containing protein</fullName>
    </submittedName>
</protein>
<evidence type="ECO:0000259" key="1">
    <source>
        <dbReference type="Pfam" id="PF04015"/>
    </source>
</evidence>
<dbReference type="InterPro" id="IPR007160">
    <property type="entry name" value="DUF362"/>
</dbReference>
<dbReference type="Pfam" id="PF04015">
    <property type="entry name" value="DUF362"/>
    <property type="match status" value="1"/>
</dbReference>
<dbReference type="RefSeq" id="WP_096920555.1">
    <property type="nucleotide sequence ID" value="NZ_CP029487.1"/>
</dbReference>
<sequence>MSVVSIQKTEGNDYASIQASVQKAIADCGGLSDIIKPGYKVLIKPNLVAVPDDRLSGGVTRWEVVKAIAEMVKDEGGVPIIAESSAAGVDTEEVIKACGYDQLREEGYLVIDLKKQAKKVKIPVPDGKLISELSSWDVVAEADAIITVPVMKTHDQTEVTLGLKNLKGLIGDVQKKEFHSIGVINGVIDIIQTVKPVLNVIDGTFCQQGLGPIFGETVVMDLIVASKDVVACDAVASVIMGYKVDEPMLTVEANARGLGEMDLDKIEIKGKPIEDVKHRFKRSSEVEIEGLPPYKLIFAEGACTGCRNTVISSLMDLKSQELTQYLEGKILVVGPVKEEELPPESTPENTVLIGKCTNPLKGKGRSVKGCPPGNVFVVQGIVGDEVKVGRRYSDADEEKIN</sequence>
<name>A0A4P9C8Z5_EUBML</name>
<gene>
    <name evidence="2" type="ORF">CPZ25_012255</name>
</gene>
<dbReference type="KEGG" id="emt:CPZ25_012255"/>
<keyword evidence="3" id="KW-1185">Reference proteome</keyword>
<accession>A0A4P9C8Z5</accession>
<proteinExistence type="predicted"/>
<organism evidence="2 3">
    <name type="scientific">Eubacterium maltosivorans</name>
    <dbReference type="NCBI Taxonomy" id="2041044"/>
    <lineage>
        <taxon>Bacteria</taxon>
        <taxon>Bacillati</taxon>
        <taxon>Bacillota</taxon>
        <taxon>Clostridia</taxon>
        <taxon>Eubacteriales</taxon>
        <taxon>Eubacteriaceae</taxon>
        <taxon>Eubacterium</taxon>
    </lineage>
</organism>
<feature type="domain" description="DUF362" evidence="1">
    <location>
        <begin position="41"/>
        <end position="236"/>
    </location>
</feature>
<evidence type="ECO:0000313" key="3">
    <source>
        <dbReference type="Proteomes" id="UP000218387"/>
    </source>
</evidence>